<keyword evidence="2" id="KW-1133">Transmembrane helix</keyword>
<dbReference type="CDD" id="cd05379">
    <property type="entry name" value="CAP_bacterial"/>
    <property type="match status" value="1"/>
</dbReference>
<dbReference type="AlphaFoldDB" id="A0A1G2IC34"/>
<name>A0A1G2IC34_9BACT</name>
<dbReference type="Gene3D" id="3.40.33.10">
    <property type="entry name" value="CAP"/>
    <property type="match status" value="1"/>
</dbReference>
<reference evidence="4 5" key="1">
    <citation type="journal article" date="2016" name="Nat. Commun.">
        <title>Thousands of microbial genomes shed light on interconnected biogeochemical processes in an aquifer system.</title>
        <authorList>
            <person name="Anantharaman K."/>
            <person name="Brown C.T."/>
            <person name="Hug L.A."/>
            <person name="Sharon I."/>
            <person name="Castelle C.J."/>
            <person name="Probst A.J."/>
            <person name="Thomas B.C."/>
            <person name="Singh A."/>
            <person name="Wilkins M.J."/>
            <person name="Karaoz U."/>
            <person name="Brodie E.L."/>
            <person name="Williams K.H."/>
            <person name="Hubbard S.S."/>
            <person name="Banfield J.F."/>
        </authorList>
    </citation>
    <scope>NUCLEOTIDE SEQUENCE [LARGE SCALE GENOMIC DNA]</scope>
</reference>
<feature type="coiled-coil region" evidence="1">
    <location>
        <begin position="219"/>
        <end position="281"/>
    </location>
</feature>
<protein>
    <recommendedName>
        <fullName evidence="3">SCP domain-containing protein</fullName>
    </recommendedName>
</protein>
<dbReference type="PANTHER" id="PTHR31157">
    <property type="entry name" value="SCP DOMAIN-CONTAINING PROTEIN"/>
    <property type="match status" value="1"/>
</dbReference>
<evidence type="ECO:0000256" key="1">
    <source>
        <dbReference type="SAM" id="Coils"/>
    </source>
</evidence>
<feature type="transmembrane region" description="Helical" evidence="2">
    <location>
        <begin position="5"/>
        <end position="23"/>
    </location>
</feature>
<accession>A0A1G2IC34</accession>
<dbReference type="SUPFAM" id="SSF55797">
    <property type="entry name" value="PR-1-like"/>
    <property type="match status" value="1"/>
</dbReference>
<dbReference type="PANTHER" id="PTHR31157:SF1">
    <property type="entry name" value="SCP DOMAIN-CONTAINING PROTEIN"/>
    <property type="match status" value="1"/>
</dbReference>
<evidence type="ECO:0000313" key="5">
    <source>
        <dbReference type="Proteomes" id="UP000176774"/>
    </source>
</evidence>
<dbReference type="Proteomes" id="UP000176774">
    <property type="component" value="Unassembled WGS sequence"/>
</dbReference>
<organism evidence="4 5">
    <name type="scientific">Candidatus Staskawiczbacteria bacterium RIFCSPLOWO2_01_FULL_38_12b</name>
    <dbReference type="NCBI Taxonomy" id="1802214"/>
    <lineage>
        <taxon>Bacteria</taxon>
        <taxon>Candidatus Staskawicziibacteriota</taxon>
    </lineage>
</organism>
<proteinExistence type="predicted"/>
<evidence type="ECO:0000313" key="4">
    <source>
        <dbReference type="EMBL" id="OGZ72265.1"/>
    </source>
</evidence>
<gene>
    <name evidence="4" type="ORF">A2908_03945</name>
</gene>
<dbReference type="InterPro" id="IPR014044">
    <property type="entry name" value="CAP_dom"/>
</dbReference>
<feature type="domain" description="SCP" evidence="3">
    <location>
        <begin position="92"/>
        <end position="197"/>
    </location>
</feature>
<dbReference type="STRING" id="1802214.A2908_03945"/>
<dbReference type="Pfam" id="PF00188">
    <property type="entry name" value="CAP"/>
    <property type="match status" value="1"/>
</dbReference>
<dbReference type="InterPro" id="IPR035940">
    <property type="entry name" value="CAP_sf"/>
</dbReference>
<keyword evidence="2" id="KW-0472">Membrane</keyword>
<comment type="caution">
    <text evidence="4">The sequence shown here is derived from an EMBL/GenBank/DDBJ whole genome shotgun (WGS) entry which is preliminary data.</text>
</comment>
<evidence type="ECO:0000259" key="3">
    <source>
        <dbReference type="Pfam" id="PF00188"/>
    </source>
</evidence>
<keyword evidence="1" id="KW-0175">Coiled coil</keyword>
<dbReference type="EMBL" id="MHPA01000028">
    <property type="protein sequence ID" value="OGZ72265.1"/>
    <property type="molecule type" value="Genomic_DNA"/>
</dbReference>
<keyword evidence="2" id="KW-0812">Transmembrane</keyword>
<sequence length="292" mass="32361">MKKIYYVVILLLIVLGFGAGFYLKDTVLKTYDNFGKNVENFQKTDLGNTIQSVAKKIITPGPLNIGGNSNSVVLVKAKIIAQTNIQRYDNGALPPLVENASLNAAALAKAQDILKNQYFEHISQSGIDPGTLVKTYGYEYIVSGENLILGNFSSEQEVVQNWMDSPGHRANILNDRFIDIGVAMVKGTYKGQSVWVGVQEFGLPLSLCQSPSFTLKTEIDDNKIKLDQLSAQIDTKRSEINNTNPKSPKYNALVDQYNALVNEYNQLAQNTKNLILQYNNQINIFNQCVAGQ</sequence>
<evidence type="ECO:0000256" key="2">
    <source>
        <dbReference type="SAM" id="Phobius"/>
    </source>
</evidence>